<dbReference type="EMBL" id="JASCZI010090737">
    <property type="protein sequence ID" value="MED6145843.1"/>
    <property type="molecule type" value="Genomic_DNA"/>
</dbReference>
<protein>
    <submittedName>
        <fullName evidence="2">Uncharacterized protein</fullName>
    </submittedName>
</protein>
<sequence>MDENANLVVYYNGEVIRDSSEGVSFRCPIPFCYHVPSTMTFDELKSGLCQSIEAHTLKRVQSNLYRMPVHLFGGYVQFDTMPVVNEVSMRQMFQCYNHNRAHVPSIELYIEFEQVVADAAEDVSYSDVERQTVLEELGSGSEDDFEANYEVPKEEEEGDDEAVDVGVQNARNTLAS</sequence>
<gene>
    <name evidence="2" type="ORF">PIB30_028949</name>
</gene>
<comment type="caution">
    <text evidence="2">The sequence shown here is derived from an EMBL/GenBank/DDBJ whole genome shotgun (WGS) entry which is preliminary data.</text>
</comment>
<accession>A0ABU6TCZ5</accession>
<keyword evidence="3" id="KW-1185">Reference proteome</keyword>
<dbReference type="Proteomes" id="UP001341840">
    <property type="component" value="Unassembled WGS sequence"/>
</dbReference>
<evidence type="ECO:0000256" key="1">
    <source>
        <dbReference type="SAM" id="MobiDB-lite"/>
    </source>
</evidence>
<name>A0ABU6TCZ5_9FABA</name>
<evidence type="ECO:0000313" key="3">
    <source>
        <dbReference type="Proteomes" id="UP001341840"/>
    </source>
</evidence>
<proteinExistence type="predicted"/>
<reference evidence="2 3" key="1">
    <citation type="journal article" date="2023" name="Plants (Basel)">
        <title>Bridging the Gap: Combining Genomics and Transcriptomics Approaches to Understand Stylosanthes scabra, an Orphan Legume from the Brazilian Caatinga.</title>
        <authorList>
            <person name="Ferreira-Neto J.R.C."/>
            <person name="da Silva M.D."/>
            <person name="Binneck E."/>
            <person name="de Melo N.F."/>
            <person name="da Silva R.H."/>
            <person name="de Melo A.L.T.M."/>
            <person name="Pandolfi V."/>
            <person name="Bustamante F.O."/>
            <person name="Brasileiro-Vidal A.C."/>
            <person name="Benko-Iseppon A.M."/>
        </authorList>
    </citation>
    <scope>NUCLEOTIDE SEQUENCE [LARGE SCALE GENOMIC DNA]</scope>
    <source>
        <tissue evidence="2">Leaves</tissue>
    </source>
</reference>
<organism evidence="2 3">
    <name type="scientific">Stylosanthes scabra</name>
    <dbReference type="NCBI Taxonomy" id="79078"/>
    <lineage>
        <taxon>Eukaryota</taxon>
        <taxon>Viridiplantae</taxon>
        <taxon>Streptophyta</taxon>
        <taxon>Embryophyta</taxon>
        <taxon>Tracheophyta</taxon>
        <taxon>Spermatophyta</taxon>
        <taxon>Magnoliopsida</taxon>
        <taxon>eudicotyledons</taxon>
        <taxon>Gunneridae</taxon>
        <taxon>Pentapetalae</taxon>
        <taxon>rosids</taxon>
        <taxon>fabids</taxon>
        <taxon>Fabales</taxon>
        <taxon>Fabaceae</taxon>
        <taxon>Papilionoideae</taxon>
        <taxon>50 kb inversion clade</taxon>
        <taxon>dalbergioids sensu lato</taxon>
        <taxon>Dalbergieae</taxon>
        <taxon>Pterocarpus clade</taxon>
        <taxon>Stylosanthes</taxon>
    </lineage>
</organism>
<feature type="compositionally biased region" description="Acidic residues" evidence="1">
    <location>
        <begin position="141"/>
        <end position="163"/>
    </location>
</feature>
<evidence type="ECO:0000313" key="2">
    <source>
        <dbReference type="EMBL" id="MED6145843.1"/>
    </source>
</evidence>
<feature type="region of interest" description="Disordered" evidence="1">
    <location>
        <begin position="135"/>
        <end position="176"/>
    </location>
</feature>